<dbReference type="InterPro" id="IPR011009">
    <property type="entry name" value="Kinase-like_dom_sf"/>
</dbReference>
<dbReference type="RefSeq" id="XP_046068205.1">
    <property type="nucleotide sequence ID" value="XM_046222267.1"/>
</dbReference>
<dbReference type="PANTHER" id="PTHR21310">
    <property type="entry name" value="AMINOGLYCOSIDE PHOSPHOTRANSFERASE-RELATED-RELATED"/>
    <property type="match status" value="1"/>
</dbReference>
<accession>A0AAD4KH27</accession>
<gene>
    <name evidence="2" type="ORF">BGW36DRAFT_464748</name>
</gene>
<dbReference type="GeneID" id="70252554"/>
<organism evidence="2 3">
    <name type="scientific">Talaromyces proteolyticus</name>
    <dbReference type="NCBI Taxonomy" id="1131652"/>
    <lineage>
        <taxon>Eukaryota</taxon>
        <taxon>Fungi</taxon>
        <taxon>Dikarya</taxon>
        <taxon>Ascomycota</taxon>
        <taxon>Pezizomycotina</taxon>
        <taxon>Eurotiomycetes</taxon>
        <taxon>Eurotiomycetidae</taxon>
        <taxon>Eurotiales</taxon>
        <taxon>Trichocomaceae</taxon>
        <taxon>Talaromyces</taxon>
        <taxon>Talaromyces sect. Bacilispori</taxon>
    </lineage>
</organism>
<sequence length="271" mass="31617">MGQLPSPKEVQAQAKSQYLIGVNPDSRRTFQTTAPYVRPPPVLFEHMNLLVKWGSAVKISEALVLFAINRYLKGRVPVPEGKSLEQVWDTMELGDRTIFCHHLRTAINHLHQLEQDPLVKFVGQHAPWNIVRAPLYDRALHIKYMTEAGPFATVHDFHNWFTFLHRRPMPDPYSVPVEPFRHELPDNCDIKFTHGDLHPSNIIVTPDRPYHILAVVDWEQSGWLPAYWEARKAQYTADRSEEWSTRYLPMILNQYSKTWDPWDYYTTAMGC</sequence>
<dbReference type="PANTHER" id="PTHR21310:SF54">
    <property type="entry name" value="AMINOGLYCOSIDE PHOSPHOTRANSFERASE DOMAIN-CONTAINING PROTEIN"/>
    <property type="match status" value="1"/>
</dbReference>
<dbReference type="AlphaFoldDB" id="A0AAD4KH27"/>
<feature type="domain" description="Aminoglycoside phosphotransferase" evidence="1">
    <location>
        <begin position="184"/>
        <end position="263"/>
    </location>
</feature>
<keyword evidence="3" id="KW-1185">Reference proteome</keyword>
<evidence type="ECO:0000313" key="2">
    <source>
        <dbReference type="EMBL" id="KAH8692208.1"/>
    </source>
</evidence>
<protein>
    <recommendedName>
        <fullName evidence="1">Aminoglycoside phosphotransferase domain-containing protein</fullName>
    </recommendedName>
</protein>
<proteinExistence type="predicted"/>
<evidence type="ECO:0000259" key="1">
    <source>
        <dbReference type="Pfam" id="PF01636"/>
    </source>
</evidence>
<name>A0AAD4KH27_9EURO</name>
<comment type="caution">
    <text evidence="2">The sequence shown here is derived from an EMBL/GenBank/DDBJ whole genome shotgun (WGS) entry which is preliminary data.</text>
</comment>
<dbReference type="InterPro" id="IPR051678">
    <property type="entry name" value="AGP_Transferase"/>
</dbReference>
<dbReference type="Gene3D" id="3.90.1200.10">
    <property type="match status" value="1"/>
</dbReference>
<dbReference type="Pfam" id="PF01636">
    <property type="entry name" value="APH"/>
    <property type="match status" value="1"/>
</dbReference>
<reference evidence="2" key="1">
    <citation type="submission" date="2021-12" db="EMBL/GenBank/DDBJ databases">
        <title>Convergent genome expansion in fungi linked to evolution of root-endophyte symbiosis.</title>
        <authorList>
            <consortium name="DOE Joint Genome Institute"/>
            <person name="Ke Y.-H."/>
            <person name="Bonito G."/>
            <person name="Liao H.-L."/>
            <person name="Looney B."/>
            <person name="Rojas-Flechas A."/>
            <person name="Nash J."/>
            <person name="Hameed K."/>
            <person name="Schadt C."/>
            <person name="Martin F."/>
            <person name="Crous P.W."/>
            <person name="Miettinen O."/>
            <person name="Magnuson J.K."/>
            <person name="Labbe J."/>
            <person name="Jacobson D."/>
            <person name="Doktycz M.J."/>
            <person name="Veneault-Fourrey C."/>
            <person name="Kuo A."/>
            <person name="Mondo S."/>
            <person name="Calhoun S."/>
            <person name="Riley R."/>
            <person name="Ohm R."/>
            <person name="LaButti K."/>
            <person name="Andreopoulos B."/>
            <person name="Pangilinan J."/>
            <person name="Nolan M."/>
            <person name="Tritt A."/>
            <person name="Clum A."/>
            <person name="Lipzen A."/>
            <person name="Daum C."/>
            <person name="Barry K."/>
            <person name="Grigoriev I.V."/>
            <person name="Vilgalys R."/>
        </authorList>
    </citation>
    <scope>NUCLEOTIDE SEQUENCE</scope>
    <source>
        <strain evidence="2">PMI_201</strain>
    </source>
</reference>
<dbReference type="InterPro" id="IPR002575">
    <property type="entry name" value="Aminoglycoside_PTrfase"/>
</dbReference>
<dbReference type="Proteomes" id="UP001201262">
    <property type="component" value="Unassembled WGS sequence"/>
</dbReference>
<evidence type="ECO:0000313" key="3">
    <source>
        <dbReference type="Proteomes" id="UP001201262"/>
    </source>
</evidence>
<dbReference type="SUPFAM" id="SSF56112">
    <property type="entry name" value="Protein kinase-like (PK-like)"/>
    <property type="match status" value="1"/>
</dbReference>
<dbReference type="EMBL" id="JAJTJA010000011">
    <property type="protein sequence ID" value="KAH8692208.1"/>
    <property type="molecule type" value="Genomic_DNA"/>
</dbReference>